<reference evidence="2" key="1">
    <citation type="journal article" date="2021" name="Nat. Commun.">
        <title>Genetic determinants of endophytism in the Arabidopsis root mycobiome.</title>
        <authorList>
            <person name="Mesny F."/>
            <person name="Miyauchi S."/>
            <person name="Thiergart T."/>
            <person name="Pickel B."/>
            <person name="Atanasova L."/>
            <person name="Karlsson M."/>
            <person name="Huettel B."/>
            <person name="Barry K.W."/>
            <person name="Haridas S."/>
            <person name="Chen C."/>
            <person name="Bauer D."/>
            <person name="Andreopoulos W."/>
            <person name="Pangilinan J."/>
            <person name="LaButti K."/>
            <person name="Riley R."/>
            <person name="Lipzen A."/>
            <person name="Clum A."/>
            <person name="Drula E."/>
            <person name="Henrissat B."/>
            <person name="Kohler A."/>
            <person name="Grigoriev I.V."/>
            <person name="Martin F.M."/>
            <person name="Hacquard S."/>
        </authorList>
    </citation>
    <scope>NUCLEOTIDE SEQUENCE</scope>
    <source>
        <strain evidence="2">MPI-CAGE-CH-0230</strain>
    </source>
</reference>
<evidence type="ECO:0000313" key="2">
    <source>
        <dbReference type="EMBL" id="KAH7035048.1"/>
    </source>
</evidence>
<dbReference type="EMBL" id="JAGTJQ010000003">
    <property type="protein sequence ID" value="KAH7035048.1"/>
    <property type="molecule type" value="Genomic_DNA"/>
</dbReference>
<evidence type="ECO:0000313" key="3">
    <source>
        <dbReference type="Proteomes" id="UP000756346"/>
    </source>
</evidence>
<evidence type="ECO:0000256" key="1">
    <source>
        <dbReference type="SAM" id="MobiDB-lite"/>
    </source>
</evidence>
<dbReference type="RefSeq" id="XP_046015141.1">
    <property type="nucleotide sequence ID" value="XM_046163492.1"/>
</dbReference>
<keyword evidence="3" id="KW-1185">Reference proteome</keyword>
<feature type="region of interest" description="Disordered" evidence="1">
    <location>
        <begin position="1"/>
        <end position="60"/>
    </location>
</feature>
<dbReference type="OrthoDB" id="4156665at2759"/>
<organism evidence="2 3">
    <name type="scientific">Microdochium trichocladiopsis</name>
    <dbReference type="NCBI Taxonomy" id="1682393"/>
    <lineage>
        <taxon>Eukaryota</taxon>
        <taxon>Fungi</taxon>
        <taxon>Dikarya</taxon>
        <taxon>Ascomycota</taxon>
        <taxon>Pezizomycotina</taxon>
        <taxon>Sordariomycetes</taxon>
        <taxon>Xylariomycetidae</taxon>
        <taxon>Xylariales</taxon>
        <taxon>Microdochiaceae</taxon>
        <taxon>Microdochium</taxon>
    </lineage>
</organism>
<protein>
    <submittedName>
        <fullName evidence="2">Uncharacterized protein</fullName>
    </submittedName>
</protein>
<feature type="compositionally biased region" description="Basic and acidic residues" evidence="1">
    <location>
        <begin position="34"/>
        <end position="52"/>
    </location>
</feature>
<feature type="compositionally biased region" description="Polar residues" evidence="1">
    <location>
        <begin position="111"/>
        <end position="132"/>
    </location>
</feature>
<accession>A0A9P8YAQ9</accession>
<name>A0A9P8YAQ9_9PEZI</name>
<sequence length="305" mass="34080">MDRPAGSQNNGYISMITSPASPDFPPIYSNWTPMHEEDQDTTRLGDNTPKEDEDKEPSELQIGVVDTEPIDTMAWDSTYCHEMQCDRESARPQRLRRGRRIQRQRLSGRQTTTTRGVASVQNTGSSERGDTHTTVGVASFLDIGQRTDKARGSAATTRPAARNLTTVAVRRAARNPALQARLRHLSIVLCPLVQMSTGHRHPAFPKTILEYHLLSDAQLDDLAGFYHQRSPSEWSGQYPCPVKWTGTLTTADKRRKFGRFIGLRGCESPIAPPYVPSTEEIAEAARQAAMVAQEDAFRQLYKGRE</sequence>
<dbReference type="AlphaFoldDB" id="A0A9P8YAQ9"/>
<feature type="compositionally biased region" description="Polar residues" evidence="1">
    <location>
        <begin position="1"/>
        <end position="20"/>
    </location>
</feature>
<comment type="caution">
    <text evidence="2">The sequence shown here is derived from an EMBL/GenBank/DDBJ whole genome shotgun (WGS) entry which is preliminary data.</text>
</comment>
<dbReference type="Proteomes" id="UP000756346">
    <property type="component" value="Unassembled WGS sequence"/>
</dbReference>
<gene>
    <name evidence="2" type="ORF">B0I36DRAFT_87296</name>
</gene>
<proteinExistence type="predicted"/>
<feature type="region of interest" description="Disordered" evidence="1">
    <location>
        <begin position="105"/>
        <end position="132"/>
    </location>
</feature>
<dbReference type="GeneID" id="70193038"/>